<dbReference type="RefSeq" id="WP_041380308.1">
    <property type="nucleotide sequence ID" value="NZ_CAWPHK010000012.1"/>
</dbReference>
<evidence type="ECO:0000313" key="1">
    <source>
        <dbReference type="EMBL" id="NDL38274.1"/>
    </source>
</evidence>
<evidence type="ECO:0000313" key="2">
    <source>
        <dbReference type="Proteomes" id="UP000479300"/>
    </source>
</evidence>
<comment type="caution">
    <text evidence="1">The sequence shown here is derived from an EMBL/GenBank/DDBJ whole genome shotgun (WGS) entry which is preliminary data.</text>
</comment>
<dbReference type="GeneID" id="48851155"/>
<reference evidence="1 2" key="1">
    <citation type="submission" date="2019-12" db="EMBL/GenBank/DDBJ databases">
        <title>Engineering Photorhabdus to improve their lethality against agricultural pests.</title>
        <authorList>
            <person name="Machado R.A.R."/>
        </authorList>
    </citation>
    <scope>NUCLEOTIDE SEQUENCE [LARGE SCALE GENOMIC DNA]</scope>
    <source>
        <strain evidence="1 2">EN01</strain>
    </source>
</reference>
<sequence length="68" mass="8170">MTGISNITLQFINIWKKGYKPWGVKNGYPYFIYGNLATKEFTYNIEKLFDWRKSYNHELPWNGSECVR</sequence>
<dbReference type="AlphaFoldDB" id="A0A6L9JJU0"/>
<protein>
    <submittedName>
        <fullName evidence="1">Uncharacterized protein</fullName>
    </submittedName>
</protein>
<dbReference type="Proteomes" id="UP000479300">
    <property type="component" value="Unassembled WGS sequence"/>
</dbReference>
<accession>A0A6L9JJU0</accession>
<name>A0A6L9JJU0_PHOLM</name>
<gene>
    <name evidence="1" type="ORF">GPY51_05645</name>
</gene>
<proteinExistence type="predicted"/>
<dbReference type="EMBL" id="WSFA01000010">
    <property type="protein sequence ID" value="NDL38274.1"/>
    <property type="molecule type" value="Genomic_DNA"/>
</dbReference>
<organism evidence="1 2">
    <name type="scientific">Photorhabdus laumondii subsp. laumondii</name>
    <name type="common">Photorhabdus luminescens subsp. laumondii</name>
    <dbReference type="NCBI Taxonomy" id="141679"/>
    <lineage>
        <taxon>Bacteria</taxon>
        <taxon>Pseudomonadati</taxon>
        <taxon>Pseudomonadota</taxon>
        <taxon>Gammaproteobacteria</taxon>
        <taxon>Enterobacterales</taxon>
        <taxon>Morganellaceae</taxon>
        <taxon>Photorhabdus</taxon>
    </lineage>
</organism>